<dbReference type="GO" id="GO:0098552">
    <property type="term" value="C:side of membrane"/>
    <property type="evidence" value="ECO:0007669"/>
    <property type="project" value="UniProtKB-KW"/>
</dbReference>
<evidence type="ECO:0000256" key="4">
    <source>
        <dbReference type="ARBA" id="ARBA00022622"/>
    </source>
</evidence>
<keyword evidence="6" id="KW-0654">Proteoglycan</keyword>
<reference evidence="13" key="1">
    <citation type="submission" date="2025-08" db="UniProtKB">
        <authorList>
            <consortium name="RefSeq"/>
        </authorList>
    </citation>
    <scope>IDENTIFICATION</scope>
    <source>
        <tissue evidence="13">Fruit stalk</tissue>
    </source>
</reference>
<evidence type="ECO:0000256" key="1">
    <source>
        <dbReference type="ARBA" id="ARBA00004609"/>
    </source>
</evidence>
<evidence type="ECO:0000256" key="9">
    <source>
        <dbReference type="SAM" id="MobiDB-lite"/>
    </source>
</evidence>
<dbReference type="GO" id="GO:0009834">
    <property type="term" value="P:plant-type secondary cell wall biogenesis"/>
    <property type="evidence" value="ECO:0007669"/>
    <property type="project" value="TreeGrafter"/>
</dbReference>
<evidence type="ECO:0000259" key="11">
    <source>
        <dbReference type="Pfam" id="PF02469"/>
    </source>
</evidence>
<feature type="domain" description="FAS1" evidence="11">
    <location>
        <begin position="4"/>
        <end position="79"/>
    </location>
</feature>
<keyword evidence="12" id="KW-1185">Reference proteome</keyword>
<keyword evidence="3" id="KW-1003">Cell membrane</keyword>
<dbReference type="OrthoDB" id="1743588at2759"/>
<protein>
    <submittedName>
        <fullName evidence="13">Fasciclin-like arabinogalactan protein 7</fullName>
    </submittedName>
</protein>
<evidence type="ECO:0000256" key="7">
    <source>
        <dbReference type="ARBA" id="ARBA00023136"/>
    </source>
</evidence>
<evidence type="ECO:0000256" key="8">
    <source>
        <dbReference type="ARBA" id="ARBA00024686"/>
    </source>
</evidence>
<accession>A0A6P6AXS8</accession>
<keyword evidence="10" id="KW-0812">Transmembrane</keyword>
<feature type="region of interest" description="Disordered" evidence="9">
    <location>
        <begin position="89"/>
        <end position="124"/>
    </location>
</feature>
<evidence type="ECO:0000313" key="12">
    <source>
        <dbReference type="Proteomes" id="UP000515121"/>
    </source>
</evidence>
<comment type="similarity">
    <text evidence="2">Belongs to the fasciclin-like AGP family.</text>
</comment>
<evidence type="ECO:0000313" key="13">
    <source>
        <dbReference type="RefSeq" id="XP_022769565.1"/>
    </source>
</evidence>
<dbReference type="InterPro" id="IPR036378">
    <property type="entry name" value="FAS1_dom_sf"/>
</dbReference>
<keyword evidence="10" id="KW-1133">Transmembrane helix</keyword>
<dbReference type="Proteomes" id="UP000515121">
    <property type="component" value="Unplaced"/>
</dbReference>
<feature type="compositionally biased region" description="Low complexity" evidence="9">
    <location>
        <begin position="113"/>
        <end position="124"/>
    </location>
</feature>
<keyword evidence="7 10" id="KW-0472">Membrane</keyword>
<dbReference type="InterPro" id="IPR000782">
    <property type="entry name" value="FAS1_domain"/>
</dbReference>
<keyword evidence="5" id="KW-0732">Signal</keyword>
<comment type="function">
    <text evidence="8">May be a cell surface adhesion protein.</text>
</comment>
<keyword evidence="4" id="KW-0449">Lipoprotein</keyword>
<proteinExistence type="inferred from homology"/>
<dbReference type="GO" id="GO:0005886">
    <property type="term" value="C:plasma membrane"/>
    <property type="evidence" value="ECO:0007669"/>
    <property type="project" value="UniProtKB-SubCell"/>
</dbReference>
<comment type="subcellular location">
    <subcellularLocation>
        <location evidence="1">Cell membrane</location>
        <topology evidence="1">Lipid-anchor</topology>
        <topology evidence="1">GPI-anchor</topology>
    </subcellularLocation>
</comment>
<dbReference type="SUPFAM" id="SSF82153">
    <property type="entry name" value="FAS1 domain"/>
    <property type="match status" value="1"/>
</dbReference>
<gene>
    <name evidence="13" type="primary">LOC111313132</name>
</gene>
<evidence type="ECO:0000256" key="2">
    <source>
        <dbReference type="ARBA" id="ARBA00007843"/>
    </source>
</evidence>
<keyword evidence="6" id="KW-0325">Glycoprotein</keyword>
<name>A0A6P6AXS8_DURZI</name>
<dbReference type="AlphaFoldDB" id="A0A6P6AXS8"/>
<dbReference type="PANTHER" id="PTHR32077">
    <property type="entry name" value="FASCICLIN-LIKE ARABINOGALACTAN PROTEIN"/>
    <property type="match status" value="1"/>
</dbReference>
<dbReference type="PANTHER" id="PTHR32077:SF3">
    <property type="entry name" value="FASCICLIN-LIKE ARABINOGALACTAN PROTEIN 7"/>
    <property type="match status" value="1"/>
</dbReference>
<dbReference type="RefSeq" id="XP_022769565.1">
    <property type="nucleotide sequence ID" value="XM_022913830.1"/>
</dbReference>
<keyword evidence="4" id="KW-0336">GPI-anchor</keyword>
<evidence type="ECO:0000256" key="6">
    <source>
        <dbReference type="ARBA" id="ARBA00022974"/>
    </source>
</evidence>
<feature type="transmembrane region" description="Helical" evidence="10">
    <location>
        <begin position="132"/>
        <end position="149"/>
    </location>
</feature>
<dbReference type="Pfam" id="PF02469">
    <property type="entry name" value="Fasciclin"/>
    <property type="match status" value="1"/>
</dbReference>
<sequence>MVGKRLAQYHNLTGRVADFNDLGAKGPVSTLAGGQYTLNFTDDSGTAHLDSGWSKTKVTSAVLSTAPFAIYQFDKVLLPEAIFGTGIPSTPAPAPASHISPAADTPSAESKESGSSPKCSPSNSSSHRIMNFGIWSQMLLAALGGMALFF</sequence>
<dbReference type="KEGG" id="dzi:111313132"/>
<evidence type="ECO:0000256" key="5">
    <source>
        <dbReference type="ARBA" id="ARBA00022729"/>
    </source>
</evidence>
<dbReference type="GeneID" id="111313132"/>
<dbReference type="InterPro" id="IPR045003">
    <property type="entry name" value="FLA_A"/>
</dbReference>
<evidence type="ECO:0000256" key="3">
    <source>
        <dbReference type="ARBA" id="ARBA00022475"/>
    </source>
</evidence>
<evidence type="ECO:0000256" key="10">
    <source>
        <dbReference type="SAM" id="Phobius"/>
    </source>
</evidence>
<organism evidence="12 13">
    <name type="scientific">Durio zibethinus</name>
    <name type="common">Durian</name>
    <dbReference type="NCBI Taxonomy" id="66656"/>
    <lineage>
        <taxon>Eukaryota</taxon>
        <taxon>Viridiplantae</taxon>
        <taxon>Streptophyta</taxon>
        <taxon>Embryophyta</taxon>
        <taxon>Tracheophyta</taxon>
        <taxon>Spermatophyta</taxon>
        <taxon>Magnoliopsida</taxon>
        <taxon>eudicotyledons</taxon>
        <taxon>Gunneridae</taxon>
        <taxon>Pentapetalae</taxon>
        <taxon>rosids</taxon>
        <taxon>malvids</taxon>
        <taxon>Malvales</taxon>
        <taxon>Malvaceae</taxon>
        <taxon>Helicteroideae</taxon>
        <taxon>Durio</taxon>
    </lineage>
</organism>